<feature type="compositionally biased region" description="Polar residues" evidence="1">
    <location>
        <begin position="328"/>
        <end position="338"/>
    </location>
</feature>
<feature type="compositionally biased region" description="Basic and acidic residues" evidence="1">
    <location>
        <begin position="10"/>
        <end position="19"/>
    </location>
</feature>
<feature type="region of interest" description="Disordered" evidence="1">
    <location>
        <begin position="1"/>
        <end position="42"/>
    </location>
</feature>
<feature type="compositionally biased region" description="Polar residues" evidence="1">
    <location>
        <begin position="848"/>
        <end position="860"/>
    </location>
</feature>
<protein>
    <recommendedName>
        <fullName evidence="4">Gelsolin</fullName>
    </recommendedName>
</protein>
<reference evidence="2 3" key="1">
    <citation type="journal article" date="2020" name="ISME J.">
        <title>Uncovering the hidden diversity of litter-decomposition mechanisms in mushroom-forming fungi.</title>
        <authorList>
            <person name="Floudas D."/>
            <person name="Bentzer J."/>
            <person name="Ahren D."/>
            <person name="Johansson T."/>
            <person name="Persson P."/>
            <person name="Tunlid A."/>
        </authorList>
    </citation>
    <scope>NUCLEOTIDE SEQUENCE [LARGE SCALE GENOMIC DNA]</scope>
    <source>
        <strain evidence="2 3">CBS 661.87</strain>
    </source>
</reference>
<evidence type="ECO:0000313" key="3">
    <source>
        <dbReference type="Proteomes" id="UP000565441"/>
    </source>
</evidence>
<evidence type="ECO:0000313" key="2">
    <source>
        <dbReference type="EMBL" id="KAF5380391.1"/>
    </source>
</evidence>
<dbReference type="Proteomes" id="UP000565441">
    <property type="component" value="Unassembled WGS sequence"/>
</dbReference>
<feature type="region of interest" description="Disordered" evidence="1">
    <location>
        <begin position="524"/>
        <end position="559"/>
    </location>
</feature>
<feature type="compositionally biased region" description="Polar residues" evidence="1">
    <location>
        <begin position="785"/>
        <end position="795"/>
    </location>
</feature>
<feature type="compositionally biased region" description="Polar residues" evidence="1">
    <location>
        <begin position="651"/>
        <end position="670"/>
    </location>
</feature>
<evidence type="ECO:0000256" key="1">
    <source>
        <dbReference type="SAM" id="MobiDB-lite"/>
    </source>
</evidence>
<feature type="compositionally biased region" description="Basic and acidic residues" evidence="1">
    <location>
        <begin position="101"/>
        <end position="113"/>
    </location>
</feature>
<comment type="caution">
    <text evidence="2">The sequence shown here is derived from an EMBL/GenBank/DDBJ whole genome shotgun (WGS) entry which is preliminary data.</text>
</comment>
<evidence type="ECO:0008006" key="4">
    <source>
        <dbReference type="Google" id="ProtNLM"/>
    </source>
</evidence>
<feature type="compositionally biased region" description="Polar residues" evidence="1">
    <location>
        <begin position="269"/>
        <end position="282"/>
    </location>
</feature>
<keyword evidence="3" id="KW-1185">Reference proteome</keyword>
<feature type="compositionally biased region" description="Polar residues" evidence="1">
    <location>
        <begin position="698"/>
        <end position="711"/>
    </location>
</feature>
<dbReference type="SUPFAM" id="SSF55753">
    <property type="entry name" value="Actin depolymerizing proteins"/>
    <property type="match status" value="1"/>
</dbReference>
<dbReference type="InterPro" id="IPR007122">
    <property type="entry name" value="Villin/Gelsolin"/>
</dbReference>
<dbReference type="GO" id="GO:0051015">
    <property type="term" value="F:actin filament binding"/>
    <property type="evidence" value="ECO:0007669"/>
    <property type="project" value="InterPro"/>
</dbReference>
<feature type="region of interest" description="Disordered" evidence="1">
    <location>
        <begin position="60"/>
        <end position="127"/>
    </location>
</feature>
<dbReference type="OrthoDB" id="6375767at2759"/>
<sequence length="1344" mass="146104">MAAHRSSSRSRVDVPDLKPEAGLAEWTSKIKASQRQDADEEAEQIRLEEEIAASRLARIRRSQGLGYSSRGSLDMSKLKDGHGGSPRGEPDAISMDSPKTLVERQSHHADSLERLTGTSSASTSASIDPAFNKSSAYTHTSSETKPQSISLAAFMGGRATGPRLNKHTPQQDAHDPTQFQQRAFDHAPHPTFGSGGVAMPGIAVQRDGPVKPSAVAALSKAKPSGRVSELAPTIKTYSETYERQSPLTRGQDIRERTISTPSYSSSSSWVATRQTKPTSPFITTPRFPLTSSTSGAGHDRDTRTRSISPPVSKPIDRPITPRQPADITMTSPSKSPISVPSLAGPIRPQPRPSTGGPHIPSSVIPSKAFMRPPSQKEPTPSLSRLQGRGFVQSMVQVSSKLESPTSIPESPEKSKPNSGRKSSVLDRWQPNISPVTTSPPPSPTPRTVRRSITVDPTMMEKPKALSPELIRKPLKSAISNPSLRQQNIPPRPNPNGVEKNPSVGLGSATTLVVYKPKPIEDPVVDEFGLQPSGFSRGAGLDLPPHPSPSSKPNRMEKNTVVGLGSATTVVIYKPKPIEVPVVDEFGSEPSGVSQRAGLDLPAPSKPLSHPTKERVRKPRKRKTLPDDSRSTRAVPDPHRFPGLSLPLDVSSKVSVTSEKATPRETSTTLIKTPSPPSSADDSKASGKATDQIRRSLSGLVTSRQADAATSASKSIFPTAEAEQPWNPSVRQALPGLAVFQANGKPPLSKPASQQTPSAEQISHGVAQRALPGMVAYKPTTDKASESTSVVQSLQRPSLLDKKEEPTSVLPLSKHSRIPSTGNRATVMDVAQALSESGGSKGAEEPQALSDSPQPSATNRPRSLAPSLSHAEKRKSSYEKYSSIILPPLKEEATPTSTPAGTLSRREGDFQQQMLESRKEKETDKPSEITSTSGEVTLRLSLPADSKPSHQTMAFPPSFNIDSLLKYNTRHVQLEPGTTTISVEVMAITGTTASILTKDLTIFYDTEILAIIHRSKSLMSGLVSTAVWGWEGKRATLGEREQRKLQELAKRYGTTANIVHQHSEPPQLVHILGGVLATRQGTRTHWTSENTAMHLVRSLSGVILVDEKDLSITNLCSAYSYCVSILDSVYVWYGRGSTPLERKAALEYGRSLKTSMPPIELIEDASDDDEMFWMILGDEDYANADYWKWRRNSPIADPRIWRVNADLGKDCVASINFISKETCIHDSVYIIDCIWEFYIVVGSDARAHRQDIELALRVVSDLSSRVSSARPFTPTIHVLILPSQLPKDLRLVFRDLDEFSLNKGEIPDHMNILSAVEAYDHLKTMSWDNSALQDQTMLPLGVDTY</sequence>
<dbReference type="EMBL" id="JAACJP010000013">
    <property type="protein sequence ID" value="KAF5380391.1"/>
    <property type="molecule type" value="Genomic_DNA"/>
</dbReference>
<accession>A0A8H5M4H5</accession>
<feature type="compositionally biased region" description="Basic and acidic residues" evidence="1">
    <location>
        <begin position="623"/>
        <end position="639"/>
    </location>
</feature>
<feature type="compositionally biased region" description="Low complexity" evidence="1">
    <location>
        <begin position="259"/>
        <end position="268"/>
    </location>
</feature>
<dbReference type="SMART" id="SM00262">
    <property type="entry name" value="GEL"/>
    <property type="match status" value="1"/>
</dbReference>
<gene>
    <name evidence="2" type="ORF">D9615_004520</name>
</gene>
<feature type="region of interest" description="Disordered" evidence="1">
    <location>
        <begin position="779"/>
        <end position="906"/>
    </location>
</feature>
<dbReference type="Gene3D" id="3.40.20.10">
    <property type="entry name" value="Severin"/>
    <property type="match status" value="1"/>
</dbReference>
<organism evidence="2 3">
    <name type="scientific">Tricholomella constricta</name>
    <dbReference type="NCBI Taxonomy" id="117010"/>
    <lineage>
        <taxon>Eukaryota</taxon>
        <taxon>Fungi</taxon>
        <taxon>Dikarya</taxon>
        <taxon>Basidiomycota</taxon>
        <taxon>Agaricomycotina</taxon>
        <taxon>Agaricomycetes</taxon>
        <taxon>Agaricomycetidae</taxon>
        <taxon>Agaricales</taxon>
        <taxon>Tricholomatineae</taxon>
        <taxon>Lyophyllaceae</taxon>
        <taxon>Tricholomella</taxon>
    </lineage>
</organism>
<proteinExistence type="predicted"/>
<name>A0A8H5M4H5_9AGAR</name>
<feature type="region of interest" description="Disordered" evidence="1">
    <location>
        <begin position="241"/>
        <end position="504"/>
    </location>
</feature>
<dbReference type="InterPro" id="IPR029006">
    <property type="entry name" value="ADF-H/Gelsolin-like_dom_sf"/>
</dbReference>
<feature type="compositionally biased region" description="Polar residues" evidence="1">
    <location>
        <begin position="393"/>
        <end position="408"/>
    </location>
</feature>
<feature type="region of interest" description="Disordered" evidence="1">
    <location>
        <begin position="583"/>
        <end position="711"/>
    </location>
</feature>